<dbReference type="EMBL" id="WBVQ01000001">
    <property type="protein sequence ID" value="KAB2818191.1"/>
    <property type="molecule type" value="Genomic_DNA"/>
</dbReference>
<accession>A0A6L3ZJW6</accession>
<reference evidence="2 3" key="1">
    <citation type="submission" date="2019-10" db="EMBL/GenBank/DDBJ databases">
        <title>Genome sequence of Phaeocystidibacter marisrubri JCM30614 (type strain).</title>
        <authorList>
            <person name="Bowman J.P."/>
        </authorList>
    </citation>
    <scope>NUCLEOTIDE SEQUENCE [LARGE SCALE GENOMIC DNA]</scope>
    <source>
        <strain evidence="2 3">JCM 30614</strain>
    </source>
</reference>
<feature type="chain" id="PRO_5027071707" description="Outer membrane protein beta-barrel domain-containing protein" evidence="1">
    <location>
        <begin position="20"/>
        <end position="176"/>
    </location>
</feature>
<name>A0A6L3ZJW6_9FLAO</name>
<sequence>MPRHYFLLSFLLLFCISNAGMSQTEPEGKPNSIGVLIGHSIIPKGAKNGITTAIITPSWAIDYNYALPNGITLGWHNEIIIESFEYESTENQGIVIERSRPIASCITAGYQYKSILAYIGGGLETAKEGNYGLFRIGADYSLEMRWDMEFVMAVNWDLKVDAYDSYGISAGIAKRF</sequence>
<keyword evidence="1" id="KW-0732">Signal</keyword>
<evidence type="ECO:0000313" key="3">
    <source>
        <dbReference type="Proteomes" id="UP000484164"/>
    </source>
</evidence>
<dbReference type="AlphaFoldDB" id="A0A6L3ZJW6"/>
<comment type="caution">
    <text evidence="2">The sequence shown here is derived from an EMBL/GenBank/DDBJ whole genome shotgun (WGS) entry which is preliminary data.</text>
</comment>
<evidence type="ECO:0000256" key="1">
    <source>
        <dbReference type="SAM" id="SignalP"/>
    </source>
</evidence>
<evidence type="ECO:0000313" key="2">
    <source>
        <dbReference type="EMBL" id="KAB2818191.1"/>
    </source>
</evidence>
<organism evidence="2 3">
    <name type="scientific">Phaeocystidibacter marisrubri</name>
    <dbReference type="NCBI Taxonomy" id="1577780"/>
    <lineage>
        <taxon>Bacteria</taxon>
        <taxon>Pseudomonadati</taxon>
        <taxon>Bacteroidota</taxon>
        <taxon>Flavobacteriia</taxon>
        <taxon>Flavobacteriales</taxon>
        <taxon>Phaeocystidibacteraceae</taxon>
        <taxon>Phaeocystidibacter</taxon>
    </lineage>
</organism>
<evidence type="ECO:0008006" key="4">
    <source>
        <dbReference type="Google" id="ProtNLM"/>
    </source>
</evidence>
<dbReference type="Proteomes" id="UP000484164">
    <property type="component" value="Unassembled WGS sequence"/>
</dbReference>
<feature type="signal peptide" evidence="1">
    <location>
        <begin position="1"/>
        <end position="19"/>
    </location>
</feature>
<dbReference type="RefSeq" id="WP_151692879.1">
    <property type="nucleotide sequence ID" value="NZ_BMGX01000002.1"/>
</dbReference>
<proteinExistence type="predicted"/>
<keyword evidence="3" id="KW-1185">Reference proteome</keyword>
<dbReference type="OrthoDB" id="978692at2"/>
<protein>
    <recommendedName>
        <fullName evidence="4">Outer membrane protein beta-barrel domain-containing protein</fullName>
    </recommendedName>
</protein>
<gene>
    <name evidence="2" type="ORF">F8C82_07260</name>
</gene>